<feature type="domain" description="Cupin type-2" evidence="2">
    <location>
        <begin position="41"/>
        <end position="105"/>
    </location>
</feature>
<dbReference type="InterPro" id="IPR051610">
    <property type="entry name" value="GPI/OXD"/>
</dbReference>
<accession>A0A1Y1YVB7</accession>
<evidence type="ECO:0000259" key="2">
    <source>
        <dbReference type="Pfam" id="PF07883"/>
    </source>
</evidence>
<comment type="caution">
    <text evidence="3">The sequence shown here is derived from an EMBL/GenBank/DDBJ whole genome shotgun (WGS) entry which is preliminary data.</text>
</comment>
<dbReference type="EMBL" id="MCFE01000065">
    <property type="protein sequence ID" value="ORY01784.1"/>
    <property type="molecule type" value="Genomic_DNA"/>
</dbReference>
<dbReference type="GO" id="GO:0046872">
    <property type="term" value="F:metal ion binding"/>
    <property type="evidence" value="ECO:0007669"/>
    <property type="project" value="UniProtKB-KW"/>
</dbReference>
<evidence type="ECO:0000313" key="3">
    <source>
        <dbReference type="EMBL" id="ORY01784.1"/>
    </source>
</evidence>
<name>A0A1Y1YVB7_9FUNG</name>
<dbReference type="Pfam" id="PF07883">
    <property type="entry name" value="Cupin_2"/>
    <property type="match status" value="1"/>
</dbReference>
<dbReference type="SUPFAM" id="SSF51182">
    <property type="entry name" value="RmlC-like cupins"/>
    <property type="match status" value="1"/>
</dbReference>
<evidence type="ECO:0000256" key="1">
    <source>
        <dbReference type="ARBA" id="ARBA00022723"/>
    </source>
</evidence>
<gene>
    <name evidence="3" type="ORF">K493DRAFT_312289</name>
</gene>
<keyword evidence="1" id="KW-0479">Metal-binding</keyword>
<dbReference type="OrthoDB" id="445803at2759"/>
<dbReference type="InterPro" id="IPR014710">
    <property type="entry name" value="RmlC-like_jellyroll"/>
</dbReference>
<evidence type="ECO:0000313" key="4">
    <source>
        <dbReference type="Proteomes" id="UP000193498"/>
    </source>
</evidence>
<organism evidence="3 4">
    <name type="scientific">Basidiobolus meristosporus CBS 931.73</name>
    <dbReference type="NCBI Taxonomy" id="1314790"/>
    <lineage>
        <taxon>Eukaryota</taxon>
        <taxon>Fungi</taxon>
        <taxon>Fungi incertae sedis</taxon>
        <taxon>Zoopagomycota</taxon>
        <taxon>Entomophthoromycotina</taxon>
        <taxon>Basidiobolomycetes</taxon>
        <taxon>Basidiobolales</taxon>
        <taxon>Basidiobolaceae</taxon>
        <taxon>Basidiobolus</taxon>
    </lineage>
</organism>
<reference evidence="3 4" key="1">
    <citation type="submission" date="2016-07" db="EMBL/GenBank/DDBJ databases">
        <title>Pervasive Adenine N6-methylation of Active Genes in Fungi.</title>
        <authorList>
            <consortium name="DOE Joint Genome Institute"/>
            <person name="Mondo S.J."/>
            <person name="Dannebaum R.O."/>
            <person name="Kuo R.C."/>
            <person name="Labutti K."/>
            <person name="Haridas S."/>
            <person name="Kuo A."/>
            <person name="Salamov A."/>
            <person name="Ahrendt S.R."/>
            <person name="Lipzen A."/>
            <person name="Sullivan W."/>
            <person name="Andreopoulos W.B."/>
            <person name="Clum A."/>
            <person name="Lindquist E."/>
            <person name="Daum C."/>
            <person name="Ramamoorthy G.K."/>
            <person name="Gryganskyi A."/>
            <person name="Culley D."/>
            <person name="Magnuson J.K."/>
            <person name="James T.Y."/>
            <person name="O'Malley M.A."/>
            <person name="Stajich J.E."/>
            <person name="Spatafora J.W."/>
            <person name="Visel A."/>
            <person name="Grigoriev I.V."/>
        </authorList>
    </citation>
    <scope>NUCLEOTIDE SEQUENCE [LARGE SCALE GENOMIC DNA]</scope>
    <source>
        <strain evidence="3 4">CBS 931.73</strain>
    </source>
</reference>
<dbReference type="InParanoid" id="A0A1Y1YVB7"/>
<keyword evidence="4" id="KW-1185">Reference proteome</keyword>
<dbReference type="Proteomes" id="UP000193498">
    <property type="component" value="Unassembled WGS sequence"/>
</dbReference>
<dbReference type="InterPro" id="IPR011051">
    <property type="entry name" value="RmlC_Cupin_sf"/>
</dbReference>
<dbReference type="PANTHER" id="PTHR35848:SF6">
    <property type="entry name" value="CUPIN TYPE-2 DOMAIN-CONTAINING PROTEIN"/>
    <property type="match status" value="1"/>
</dbReference>
<dbReference type="InterPro" id="IPR013096">
    <property type="entry name" value="Cupin_2"/>
</dbReference>
<sequence length="115" mass="12717">MIVSHLESLENSSVSHDPDVSKRVLLKNGDLPNITQFAQAILKPGQISSMHCHQDMSEVFFVQSGVAEMEVDSTLIPLSPGSSVTVRPKEKHEIRNTGNEDLVLLYFGVLDNSRE</sequence>
<proteinExistence type="predicted"/>
<dbReference type="PANTHER" id="PTHR35848">
    <property type="entry name" value="OXALATE-BINDING PROTEIN"/>
    <property type="match status" value="1"/>
</dbReference>
<dbReference type="AlphaFoldDB" id="A0A1Y1YVB7"/>
<dbReference type="Gene3D" id="2.60.120.10">
    <property type="entry name" value="Jelly Rolls"/>
    <property type="match status" value="1"/>
</dbReference>
<protein>
    <submittedName>
        <fullName evidence="3">Cupin 2, conserved barrel domain protein</fullName>
    </submittedName>
</protein>